<organism evidence="1 2">
    <name type="scientific">Xylaria curta</name>
    <dbReference type="NCBI Taxonomy" id="42375"/>
    <lineage>
        <taxon>Eukaryota</taxon>
        <taxon>Fungi</taxon>
        <taxon>Dikarya</taxon>
        <taxon>Ascomycota</taxon>
        <taxon>Pezizomycotina</taxon>
        <taxon>Sordariomycetes</taxon>
        <taxon>Xylariomycetidae</taxon>
        <taxon>Xylariales</taxon>
        <taxon>Xylariaceae</taxon>
        <taxon>Xylaria</taxon>
    </lineage>
</organism>
<dbReference type="Proteomes" id="UP001143856">
    <property type="component" value="Unassembled WGS sequence"/>
</dbReference>
<comment type="caution">
    <text evidence="1">The sequence shown here is derived from an EMBL/GenBank/DDBJ whole genome shotgun (WGS) entry which is preliminary data.</text>
</comment>
<evidence type="ECO:0000313" key="2">
    <source>
        <dbReference type="Proteomes" id="UP001143856"/>
    </source>
</evidence>
<evidence type="ECO:0000313" key="1">
    <source>
        <dbReference type="EMBL" id="KAJ2992769.1"/>
    </source>
</evidence>
<protein>
    <submittedName>
        <fullName evidence="1">Uncharacterized protein</fullName>
    </submittedName>
</protein>
<accession>A0ACC1PJZ4</accession>
<proteinExistence type="predicted"/>
<sequence length="321" mass="35956">MARSKKHAQQLPSLLIDFKFLVTQMRRRLKTEGGGGHRAFDREMAIQFTEAVADMAPRRRPKSSLFFQWRLFANISNHFWPGSVMQGDRPSVIQETSKPLINPDTYRTLDTNAASFEQIVDFIQCNGQGPFRWPKKSKAQKRADNVIWELRGKAKRPGNVQSNPIVISPLPSPLRRPSSAYNMPRIPSLSTDESPHIDTHVNLWSPAIWDDDVVMVEGPQPAKTYATFITKPQSPKLSVACQPGWDLNNKTIWIPVAGVKCDDAYVRPDRTASDQPFGPPEPPLWGKVSFTTVPESDKEAFLCRFLGRDGASTGCGVEAAQ</sequence>
<reference evidence="1" key="1">
    <citation type="submission" date="2022-10" db="EMBL/GenBank/DDBJ databases">
        <title>Genome Sequence of Xylaria curta.</title>
        <authorList>
            <person name="Buettner E."/>
        </authorList>
    </citation>
    <scope>NUCLEOTIDE SEQUENCE</scope>
    <source>
        <strain evidence="1">Babe10</strain>
    </source>
</reference>
<keyword evidence="2" id="KW-1185">Reference proteome</keyword>
<name>A0ACC1PJZ4_9PEZI</name>
<dbReference type="EMBL" id="JAPDGR010000249">
    <property type="protein sequence ID" value="KAJ2992769.1"/>
    <property type="molecule type" value="Genomic_DNA"/>
</dbReference>
<gene>
    <name evidence="1" type="ORF">NUW58_g2054</name>
</gene>